<dbReference type="EMBL" id="QSRJ01000010">
    <property type="protein sequence ID" value="RGL08405.1"/>
    <property type="molecule type" value="Genomic_DNA"/>
</dbReference>
<feature type="domain" description="Predicted membrane protein YciQ-like C-terminal" evidence="4">
    <location>
        <begin position="328"/>
        <end position="571"/>
    </location>
</feature>
<feature type="transmembrane region" description="Helical" evidence="1">
    <location>
        <begin position="467"/>
        <end position="488"/>
    </location>
</feature>
<accession>A0A3E4QQ89</accession>
<feature type="transmembrane region" description="Helical" evidence="1">
    <location>
        <begin position="494"/>
        <end position="514"/>
    </location>
</feature>
<keyword evidence="1" id="KW-0812">Transmembrane</keyword>
<feature type="domain" description="DUF2207" evidence="3">
    <location>
        <begin position="38"/>
        <end position="252"/>
    </location>
</feature>
<organism evidence="5 6">
    <name type="scientific">Collinsella tanakaei</name>
    <dbReference type="NCBI Taxonomy" id="626935"/>
    <lineage>
        <taxon>Bacteria</taxon>
        <taxon>Bacillati</taxon>
        <taxon>Actinomycetota</taxon>
        <taxon>Coriobacteriia</taxon>
        <taxon>Coriobacteriales</taxon>
        <taxon>Coriobacteriaceae</taxon>
        <taxon>Collinsella</taxon>
    </lineage>
</organism>
<dbReference type="InterPro" id="IPR048389">
    <property type="entry name" value="YciQ-like_C"/>
</dbReference>
<feature type="signal peptide" evidence="2">
    <location>
        <begin position="1"/>
        <end position="32"/>
    </location>
</feature>
<sequence length="652" mass="69810">MRIRISNALAVVAATVALALSCLFSAPVVARADGFDMHSVNIFATVLEDGRMLVSESRTFDFDDDVNGVFWTIPLGENQQGHPTSLEQVSVRATENDQQVNYQLVDSANNGDTGVYTVENDGDRVTIKVFSPHESGEQGSFMVSYIINGAVMAWSDTAELYWKFVGDGWTEPSHDVTLTLGFSGEAHDIYGSDGSVESKDWSSDELSDLGVRAWGHGPLDATVQVGDMGEPVACFTVPRVDSGEYAEARLVFPMSWVPDLQASSSARLETILDEEAAWAEEANARREEARRIVAAATVLSVGSAAVLLVAAVGLRLTVFKSSKPMFQDTYYRDVPSDDHPAVISAFMCDGDVGDAAFVATLMKLTDERVIELVCQTRQKRGLFGSKDEDSYSIRLVDRARATDPIDRDALDLYFGPGAQNGEEVRFDGVRANADEDSDAYGERLDGFKASVGAAIEMRGLLRDSSHAFGLTVVVLAVVIGVASLFATIELETSVLALLATCAMAIAAAAVAATARRYTREDVELRARCLALKRWLEDFTRLGEAVPQDLILWNKLLVMAVALGVSDKVLRDLADAVPRDMRQDELGGFYYPVYWWCYPHGSLGSPTRDLSSTYGAISTAALAASANSSSGGFGGGFSGGGGGGVGGGGGGTF</sequence>
<evidence type="ECO:0000259" key="3">
    <source>
        <dbReference type="Pfam" id="PF09972"/>
    </source>
</evidence>
<dbReference type="Proteomes" id="UP000260943">
    <property type="component" value="Unassembled WGS sequence"/>
</dbReference>
<proteinExistence type="predicted"/>
<name>A0A3E4QQ89_9ACTN</name>
<dbReference type="Pfam" id="PF09972">
    <property type="entry name" value="DUF2207"/>
    <property type="match status" value="1"/>
</dbReference>
<protein>
    <submittedName>
        <fullName evidence="5">DUF2207 domain-containing protein</fullName>
    </submittedName>
</protein>
<evidence type="ECO:0000313" key="6">
    <source>
        <dbReference type="Proteomes" id="UP000260943"/>
    </source>
</evidence>
<keyword evidence="1" id="KW-0472">Membrane</keyword>
<dbReference type="PROSITE" id="PS51257">
    <property type="entry name" value="PROKAR_LIPOPROTEIN"/>
    <property type="match status" value="1"/>
</dbReference>
<evidence type="ECO:0000313" key="5">
    <source>
        <dbReference type="EMBL" id="RGL08405.1"/>
    </source>
</evidence>
<reference evidence="5 6" key="1">
    <citation type="submission" date="2018-08" db="EMBL/GenBank/DDBJ databases">
        <title>A genome reference for cultivated species of the human gut microbiota.</title>
        <authorList>
            <person name="Zou Y."/>
            <person name="Xue W."/>
            <person name="Luo G."/>
        </authorList>
    </citation>
    <scope>NUCLEOTIDE SEQUENCE [LARGE SCALE GENOMIC DNA]</scope>
    <source>
        <strain evidence="5 6">TF08-14</strain>
    </source>
</reference>
<keyword evidence="2" id="KW-0732">Signal</keyword>
<feature type="transmembrane region" description="Helical" evidence="1">
    <location>
        <begin position="292"/>
        <end position="316"/>
    </location>
</feature>
<evidence type="ECO:0000256" key="1">
    <source>
        <dbReference type="SAM" id="Phobius"/>
    </source>
</evidence>
<dbReference type="RefSeq" id="WP_117680011.1">
    <property type="nucleotide sequence ID" value="NZ_QSRJ01000010.1"/>
</dbReference>
<evidence type="ECO:0000259" key="4">
    <source>
        <dbReference type="Pfam" id="PF20990"/>
    </source>
</evidence>
<dbReference type="InterPro" id="IPR018702">
    <property type="entry name" value="DUF2207"/>
</dbReference>
<comment type="caution">
    <text evidence="5">The sequence shown here is derived from an EMBL/GenBank/DDBJ whole genome shotgun (WGS) entry which is preliminary data.</text>
</comment>
<dbReference type="AlphaFoldDB" id="A0A3E4QQ89"/>
<evidence type="ECO:0000256" key="2">
    <source>
        <dbReference type="SAM" id="SignalP"/>
    </source>
</evidence>
<feature type="chain" id="PRO_5017735403" evidence="2">
    <location>
        <begin position="33"/>
        <end position="652"/>
    </location>
</feature>
<keyword evidence="1" id="KW-1133">Transmembrane helix</keyword>
<dbReference type="Pfam" id="PF20990">
    <property type="entry name" value="DUF2207_C"/>
    <property type="match status" value="1"/>
</dbReference>
<gene>
    <name evidence="5" type="ORF">DXC81_08480</name>
</gene>